<keyword evidence="2" id="KW-1185">Reference proteome</keyword>
<dbReference type="Gene3D" id="3.40.50.720">
    <property type="entry name" value="NAD(P)-binding Rossmann-like Domain"/>
    <property type="match status" value="1"/>
</dbReference>
<proteinExistence type="predicted"/>
<comment type="caution">
    <text evidence="1">The sequence shown here is derived from an EMBL/GenBank/DDBJ whole genome shotgun (WGS) entry which is preliminary data.</text>
</comment>
<protein>
    <recommendedName>
        <fullName evidence="3">Nucleoside-diphosphate-sugar epimerase</fullName>
    </recommendedName>
</protein>
<accession>A0ABP0C0V6</accession>
<dbReference type="EMBL" id="CAWUHB010000033">
    <property type="protein sequence ID" value="CAK7225613.1"/>
    <property type="molecule type" value="Genomic_DNA"/>
</dbReference>
<dbReference type="SUPFAM" id="SSF51735">
    <property type="entry name" value="NAD(P)-binding Rossmann-fold domains"/>
    <property type="match status" value="1"/>
</dbReference>
<dbReference type="PANTHER" id="PTHR14097:SF8">
    <property type="entry name" value="NAD(P)-BINDING DOMAIN-CONTAINING PROTEIN"/>
    <property type="match status" value="1"/>
</dbReference>
<name>A0ABP0C0V6_9PEZI</name>
<evidence type="ECO:0008006" key="3">
    <source>
        <dbReference type="Google" id="ProtNLM"/>
    </source>
</evidence>
<dbReference type="Proteomes" id="UP001642405">
    <property type="component" value="Unassembled WGS sequence"/>
</dbReference>
<dbReference type="PANTHER" id="PTHR14097">
    <property type="entry name" value="OXIDOREDUCTASE HTATIP2"/>
    <property type="match status" value="1"/>
</dbReference>
<sequence>MHVILTGATGLVGGGVLDAMLAMPEISRISILTRRPVPMLEDRIKANDPAVTAVKDRVRVILHKDFSQYDDALLKGELKGAAGVVWALGISQLAVSKEDYVTITKDYTLAAAEAFRKIPATDPSKTETEPFRFVYVSGLGAETKPGMLTQRFGKVKGETEVSLADMTNKEPNPAPGSGLRPFLGSSVRPAGVDPHGHTALAPYVPPVPQLSLKLTRLFLAPVIRATYPSMVSPTLPLGTFLAGSALGQYDAQLTNSATKKAGDVEWYGGSKFAIVNNTAFRRIMNL</sequence>
<dbReference type="InterPro" id="IPR036291">
    <property type="entry name" value="NAD(P)-bd_dom_sf"/>
</dbReference>
<evidence type="ECO:0000313" key="2">
    <source>
        <dbReference type="Proteomes" id="UP001642405"/>
    </source>
</evidence>
<gene>
    <name evidence="1" type="ORF">SCUCBS95973_005925</name>
</gene>
<reference evidence="1 2" key="1">
    <citation type="submission" date="2024-01" db="EMBL/GenBank/DDBJ databases">
        <authorList>
            <person name="Allen C."/>
            <person name="Tagirdzhanova G."/>
        </authorList>
    </citation>
    <scope>NUCLEOTIDE SEQUENCE [LARGE SCALE GENOMIC DNA]</scope>
</reference>
<evidence type="ECO:0000313" key="1">
    <source>
        <dbReference type="EMBL" id="CAK7225613.1"/>
    </source>
</evidence>
<organism evidence="1 2">
    <name type="scientific">Sporothrix curviconia</name>
    <dbReference type="NCBI Taxonomy" id="1260050"/>
    <lineage>
        <taxon>Eukaryota</taxon>
        <taxon>Fungi</taxon>
        <taxon>Dikarya</taxon>
        <taxon>Ascomycota</taxon>
        <taxon>Pezizomycotina</taxon>
        <taxon>Sordariomycetes</taxon>
        <taxon>Sordariomycetidae</taxon>
        <taxon>Ophiostomatales</taxon>
        <taxon>Ophiostomataceae</taxon>
        <taxon>Sporothrix</taxon>
    </lineage>
</organism>